<dbReference type="HOGENOM" id="CLU_006344_4_2_1"/>
<protein>
    <submittedName>
        <fullName evidence="2">Uncharacterized protein</fullName>
    </submittedName>
</protein>
<dbReference type="Pfam" id="PF18759">
    <property type="entry name" value="Plavaka"/>
    <property type="match status" value="1"/>
</dbReference>
<organism evidence="2 3">
    <name type="scientific">Scleroderma citrinum Foug A</name>
    <dbReference type="NCBI Taxonomy" id="1036808"/>
    <lineage>
        <taxon>Eukaryota</taxon>
        <taxon>Fungi</taxon>
        <taxon>Dikarya</taxon>
        <taxon>Basidiomycota</taxon>
        <taxon>Agaricomycotina</taxon>
        <taxon>Agaricomycetes</taxon>
        <taxon>Agaricomycetidae</taxon>
        <taxon>Boletales</taxon>
        <taxon>Sclerodermatineae</taxon>
        <taxon>Sclerodermataceae</taxon>
        <taxon>Scleroderma</taxon>
    </lineage>
</organism>
<gene>
    <name evidence="2" type="ORF">SCLCIDRAFT_22635</name>
</gene>
<evidence type="ECO:0000256" key="1">
    <source>
        <dbReference type="SAM" id="MobiDB-lite"/>
    </source>
</evidence>
<feature type="region of interest" description="Disordered" evidence="1">
    <location>
        <begin position="535"/>
        <end position="560"/>
    </location>
</feature>
<dbReference type="EMBL" id="KN822022">
    <property type="protein sequence ID" value="KIM65438.1"/>
    <property type="molecule type" value="Genomic_DNA"/>
</dbReference>
<name>A0A0C2ZVC3_9AGAM</name>
<sequence length="802" mass="91266">MVFESMEVADLKKGKDEWVPFCDEDEWELAQLLMKNLGQTKTDELLKLSFMQKSGISFKNTRSFLKCVDSLYAGPGWICQTIDVEGDVVGENGTKKRETLKLWRRDPVECVEELIGNPALREMVAYVPEHADADAKGENRIYDEMWMGEWWWETQGKLPDGAVVVPVILSSNKTSLSVFSGDKKAWPVYLTIGNISKDIQRQVSVHATILIGYLPVSKLECFHKKTWSLAGYCLFHYAMSLLLHLLVDAGHEGKAMVCMDSFMRQVHPILAAYVANFPEQCLVACNKESHCPCCLVETQNLGEPEEYTYCNMVDMLRTLRHRQRNNQSKRFNKEGLRKVFEPFWKELPFTDIFTCITPDILHQLHKGIFHDHLVQWCLGVIGEKEMDARFQAVSQYPGLHHFKKGILVILQWTGTEHKEMERVFIGLLSGVAKDHVLLIARSLLNFITYAQFQQYTDNTLAAMQDSLNLFHVHKDILKELEIREHFNVPKIHSLVHYVSSIRALSSADSYNTEYPEHLHIDYAKNAYRSTSMDTIHGSSGGGIDSSETGSEVGEGLGEGAGDNIDDLAVQQLSVKAHYKVAKSPSQRAVSIQQLQTDYKAPDFLVALKLFLDSRMTQDEVVFPKESDQFDVFNQLYVTSGPSVVTGHNRSWQKIRAKPKVATRGCKPESPARFDTMFVWDKGHQPRDFIRPDVIHVTQVCVIFKLPVHLGLYLHPLVYIEWFTLLRCCDPISGHFIVSRSTRNHRRNASVISVDQIACPCHLQAQCGRKISSDWLANNVLEMASTFLINSYIDLDTFVALHD</sequence>
<dbReference type="AlphaFoldDB" id="A0A0C2ZVC3"/>
<keyword evidence="3" id="KW-1185">Reference proteome</keyword>
<reference evidence="3" key="2">
    <citation type="submission" date="2015-01" db="EMBL/GenBank/DDBJ databases">
        <title>Evolutionary Origins and Diversification of the Mycorrhizal Mutualists.</title>
        <authorList>
            <consortium name="DOE Joint Genome Institute"/>
            <consortium name="Mycorrhizal Genomics Consortium"/>
            <person name="Kohler A."/>
            <person name="Kuo A."/>
            <person name="Nagy L.G."/>
            <person name="Floudas D."/>
            <person name="Copeland A."/>
            <person name="Barry K.W."/>
            <person name="Cichocki N."/>
            <person name="Veneault-Fourrey C."/>
            <person name="LaButti K."/>
            <person name="Lindquist E.A."/>
            <person name="Lipzen A."/>
            <person name="Lundell T."/>
            <person name="Morin E."/>
            <person name="Murat C."/>
            <person name="Riley R."/>
            <person name="Ohm R."/>
            <person name="Sun H."/>
            <person name="Tunlid A."/>
            <person name="Henrissat B."/>
            <person name="Grigoriev I.V."/>
            <person name="Hibbett D.S."/>
            <person name="Martin F."/>
        </authorList>
    </citation>
    <scope>NUCLEOTIDE SEQUENCE [LARGE SCALE GENOMIC DNA]</scope>
    <source>
        <strain evidence="3">Foug A</strain>
    </source>
</reference>
<evidence type="ECO:0000313" key="3">
    <source>
        <dbReference type="Proteomes" id="UP000053989"/>
    </source>
</evidence>
<reference evidence="2 3" key="1">
    <citation type="submission" date="2014-04" db="EMBL/GenBank/DDBJ databases">
        <authorList>
            <consortium name="DOE Joint Genome Institute"/>
            <person name="Kuo A."/>
            <person name="Kohler A."/>
            <person name="Nagy L.G."/>
            <person name="Floudas D."/>
            <person name="Copeland A."/>
            <person name="Barry K.W."/>
            <person name="Cichocki N."/>
            <person name="Veneault-Fourrey C."/>
            <person name="LaButti K."/>
            <person name="Lindquist E.A."/>
            <person name="Lipzen A."/>
            <person name="Lundell T."/>
            <person name="Morin E."/>
            <person name="Murat C."/>
            <person name="Sun H."/>
            <person name="Tunlid A."/>
            <person name="Henrissat B."/>
            <person name="Grigoriev I.V."/>
            <person name="Hibbett D.S."/>
            <person name="Martin F."/>
            <person name="Nordberg H.P."/>
            <person name="Cantor M.N."/>
            <person name="Hua S.X."/>
        </authorList>
    </citation>
    <scope>NUCLEOTIDE SEQUENCE [LARGE SCALE GENOMIC DNA]</scope>
    <source>
        <strain evidence="2 3">Foug A</strain>
    </source>
</reference>
<accession>A0A0C2ZVC3</accession>
<dbReference type="OrthoDB" id="2668026at2759"/>
<dbReference type="Proteomes" id="UP000053989">
    <property type="component" value="Unassembled WGS sequence"/>
</dbReference>
<evidence type="ECO:0000313" key="2">
    <source>
        <dbReference type="EMBL" id="KIM65438.1"/>
    </source>
</evidence>
<dbReference type="InterPro" id="IPR041078">
    <property type="entry name" value="Plavaka"/>
</dbReference>
<dbReference type="InParanoid" id="A0A0C2ZVC3"/>
<dbReference type="STRING" id="1036808.A0A0C2ZVC3"/>
<proteinExistence type="predicted"/>